<evidence type="ECO:0000313" key="2">
    <source>
        <dbReference type="EMBL" id="KNE55597.1"/>
    </source>
</evidence>
<protein>
    <submittedName>
        <fullName evidence="2">Uncharacterized protein</fullName>
    </submittedName>
</protein>
<dbReference type="Proteomes" id="UP000054350">
    <property type="component" value="Unassembled WGS sequence"/>
</dbReference>
<evidence type="ECO:0000313" key="3">
    <source>
        <dbReference type="Proteomes" id="UP000054350"/>
    </source>
</evidence>
<dbReference type="EMBL" id="GG745329">
    <property type="protein sequence ID" value="KNE55597.1"/>
    <property type="molecule type" value="Genomic_DNA"/>
</dbReference>
<dbReference type="VEuPathDB" id="FungiDB:AMAG_17794"/>
<reference evidence="3" key="2">
    <citation type="submission" date="2009-11" db="EMBL/GenBank/DDBJ databases">
        <title>The Genome Sequence of Allomyces macrogynus strain ATCC 38327.</title>
        <authorList>
            <consortium name="The Broad Institute Genome Sequencing Platform"/>
            <person name="Russ C."/>
            <person name="Cuomo C."/>
            <person name="Shea T."/>
            <person name="Young S.K."/>
            <person name="Zeng Q."/>
            <person name="Koehrsen M."/>
            <person name="Haas B."/>
            <person name="Borodovsky M."/>
            <person name="Guigo R."/>
            <person name="Alvarado L."/>
            <person name="Berlin A."/>
            <person name="Borenstein D."/>
            <person name="Chen Z."/>
            <person name="Engels R."/>
            <person name="Freedman E."/>
            <person name="Gellesch M."/>
            <person name="Goldberg J."/>
            <person name="Griggs A."/>
            <person name="Gujja S."/>
            <person name="Heiman D."/>
            <person name="Hepburn T."/>
            <person name="Howarth C."/>
            <person name="Jen D."/>
            <person name="Larson L."/>
            <person name="Lewis B."/>
            <person name="Mehta T."/>
            <person name="Park D."/>
            <person name="Pearson M."/>
            <person name="Roberts A."/>
            <person name="Saif S."/>
            <person name="Shenoy N."/>
            <person name="Sisk P."/>
            <person name="Stolte C."/>
            <person name="Sykes S."/>
            <person name="Walk T."/>
            <person name="White J."/>
            <person name="Yandava C."/>
            <person name="Burger G."/>
            <person name="Gray M.W."/>
            <person name="Holland P.W.H."/>
            <person name="King N."/>
            <person name="Lang F.B.F."/>
            <person name="Roger A.J."/>
            <person name="Ruiz-Trillo I."/>
            <person name="Lander E."/>
            <person name="Nusbaum C."/>
        </authorList>
    </citation>
    <scope>NUCLEOTIDE SEQUENCE [LARGE SCALE GENOMIC DNA]</scope>
    <source>
        <strain evidence="3">ATCC 38327</strain>
    </source>
</reference>
<proteinExistence type="predicted"/>
<sequence>MNLPHSPLHRVPTRRADFILGPDLPVRLHVRHGMLLIVHLHPVVAALVVGIFVAETFVLVVLATNLLATPHNPHNWYRIDQLCHATPQCHEPFLRAIPDSGLPHVEPPQFLVQNHRLKELCRGWRHFLVTRQRERTLIGRFGLQPMKHRSTIVHGIDPTAHQRRVSKRGLGEHIWEVEQRVAGKRNVQLAHVRAHGVAGHLLQDLVHGPRFRRTERQGRDWRQHVEQLWWDRFSAKQDRGYVQGSEFWRCGELFHGVKQRARRQHVDIDHQSLE</sequence>
<accession>A0A0L0RYX4</accession>
<evidence type="ECO:0000256" key="1">
    <source>
        <dbReference type="SAM" id="Phobius"/>
    </source>
</evidence>
<keyword evidence="1" id="KW-0812">Transmembrane</keyword>
<name>A0A0L0RYX4_ALLM3</name>
<feature type="transmembrane region" description="Helical" evidence="1">
    <location>
        <begin position="43"/>
        <end position="68"/>
    </location>
</feature>
<keyword evidence="1" id="KW-1133">Transmembrane helix</keyword>
<keyword evidence="1" id="KW-0472">Membrane</keyword>
<gene>
    <name evidence="2" type="ORF">AMAG_17794</name>
</gene>
<dbReference type="AlphaFoldDB" id="A0A0L0RYX4"/>
<reference evidence="2 3" key="1">
    <citation type="submission" date="2009-11" db="EMBL/GenBank/DDBJ databases">
        <title>Annotation of Allomyces macrogynus ATCC 38327.</title>
        <authorList>
            <consortium name="The Broad Institute Genome Sequencing Platform"/>
            <person name="Russ C."/>
            <person name="Cuomo C."/>
            <person name="Burger G."/>
            <person name="Gray M.W."/>
            <person name="Holland P.W.H."/>
            <person name="King N."/>
            <person name="Lang F.B.F."/>
            <person name="Roger A.J."/>
            <person name="Ruiz-Trillo I."/>
            <person name="Young S.K."/>
            <person name="Zeng Q."/>
            <person name="Gargeya S."/>
            <person name="Fitzgerald M."/>
            <person name="Haas B."/>
            <person name="Abouelleil A."/>
            <person name="Alvarado L."/>
            <person name="Arachchi H.M."/>
            <person name="Berlin A."/>
            <person name="Chapman S.B."/>
            <person name="Gearin G."/>
            <person name="Goldberg J."/>
            <person name="Griggs A."/>
            <person name="Gujja S."/>
            <person name="Hansen M."/>
            <person name="Heiman D."/>
            <person name="Howarth C."/>
            <person name="Larimer J."/>
            <person name="Lui A."/>
            <person name="MacDonald P.J.P."/>
            <person name="McCowen C."/>
            <person name="Montmayeur A."/>
            <person name="Murphy C."/>
            <person name="Neiman D."/>
            <person name="Pearson M."/>
            <person name="Priest M."/>
            <person name="Roberts A."/>
            <person name="Saif S."/>
            <person name="Shea T."/>
            <person name="Sisk P."/>
            <person name="Stolte C."/>
            <person name="Sykes S."/>
            <person name="Wortman J."/>
            <person name="Nusbaum C."/>
            <person name="Birren B."/>
        </authorList>
    </citation>
    <scope>NUCLEOTIDE SEQUENCE [LARGE SCALE GENOMIC DNA]</scope>
    <source>
        <strain evidence="2 3">ATCC 38327</strain>
    </source>
</reference>
<keyword evidence="3" id="KW-1185">Reference proteome</keyword>
<organism evidence="2 3">
    <name type="scientific">Allomyces macrogynus (strain ATCC 38327)</name>
    <name type="common">Allomyces javanicus var. macrogynus</name>
    <dbReference type="NCBI Taxonomy" id="578462"/>
    <lineage>
        <taxon>Eukaryota</taxon>
        <taxon>Fungi</taxon>
        <taxon>Fungi incertae sedis</taxon>
        <taxon>Blastocladiomycota</taxon>
        <taxon>Blastocladiomycetes</taxon>
        <taxon>Blastocladiales</taxon>
        <taxon>Blastocladiaceae</taxon>
        <taxon>Allomyces</taxon>
    </lineage>
</organism>